<dbReference type="AlphaFoldDB" id="A0A9P5RVZ5"/>
<accession>A0A9P5RVZ5</accession>
<dbReference type="PANTHER" id="PTHR32212">
    <property type="entry name" value="CYCLIN-LIKE F-BOX"/>
    <property type="match status" value="1"/>
</dbReference>
<evidence type="ECO:0000313" key="2">
    <source>
        <dbReference type="Proteomes" id="UP000748756"/>
    </source>
</evidence>
<evidence type="ECO:0008006" key="3">
    <source>
        <dbReference type="Google" id="ProtNLM"/>
    </source>
</evidence>
<protein>
    <recommendedName>
        <fullName evidence="3">F-box domain-containing protein</fullName>
    </recommendedName>
</protein>
<dbReference type="SUPFAM" id="SSF52047">
    <property type="entry name" value="RNI-like"/>
    <property type="match status" value="1"/>
</dbReference>
<keyword evidence="2" id="KW-1185">Reference proteome</keyword>
<dbReference type="Gene3D" id="3.80.10.10">
    <property type="entry name" value="Ribonuclease Inhibitor"/>
    <property type="match status" value="1"/>
</dbReference>
<dbReference type="Proteomes" id="UP000748756">
    <property type="component" value="Unassembled WGS sequence"/>
</dbReference>
<name>A0A9P5RVZ5_9FUNG</name>
<evidence type="ECO:0000313" key="1">
    <source>
        <dbReference type="EMBL" id="KAF9147345.1"/>
    </source>
</evidence>
<comment type="caution">
    <text evidence="1">The sequence shown here is derived from an EMBL/GenBank/DDBJ whole genome shotgun (WGS) entry which is preliminary data.</text>
</comment>
<gene>
    <name evidence="1" type="ORF">BG015_011034</name>
</gene>
<dbReference type="PANTHER" id="PTHR32212:SF248">
    <property type="entry name" value="F-BOX DOMAIN-CONTAINING PROTEIN"/>
    <property type="match status" value="1"/>
</dbReference>
<proteinExistence type="predicted"/>
<reference evidence="1" key="1">
    <citation type="journal article" date="2020" name="Fungal Divers.">
        <title>Resolving the Mortierellaceae phylogeny through synthesis of multi-gene phylogenetics and phylogenomics.</title>
        <authorList>
            <person name="Vandepol N."/>
            <person name="Liber J."/>
            <person name="Desiro A."/>
            <person name="Na H."/>
            <person name="Kennedy M."/>
            <person name="Barry K."/>
            <person name="Grigoriev I.V."/>
            <person name="Miller A.N."/>
            <person name="O'Donnell K."/>
            <person name="Stajich J.E."/>
            <person name="Bonito G."/>
        </authorList>
    </citation>
    <scope>NUCLEOTIDE SEQUENCE</scope>
    <source>
        <strain evidence="1">NRRL 6426</strain>
    </source>
</reference>
<sequence length="830" mass="93333">MDPLSQLPLECLHMIISILKEQNGTSTLASLLRTNKHISSATLPFLYSNPYQWAPFVTQDDSDPNHVNIAYKLTCLLLRQLPVNSRTTMLSFAFPNLVLQAQPSSPPSPLDYLRHIRHLRLGSWAIHRENFNGQRYSKNVPNVLKDQDFQRQWQLDCALIGGEYMVMQELLRCSRSCVLAFHETNWALASPILEQLQSLTIPVSDISRYHGAVSRLARLESVDIVMDTILTRPKWYRDEYTITNEQLAELIARQDAIFRAMISFFESHTALFPGQLKTATFSDGKFWMEAPQHCPDLIQFKIFGMLPPLIKTKILTTTELLQSLANPLSSGVGYIEEIVQEEGPKRWLLRPENSQQYLQQCRSLKSLKLVEVPKGIFSWAAEERRRKDKLIADTATTATIVGDPYKRQELLVQDPKESAFLEHHLPPLSTVTLKDGTPTFLDDLDDLASAFSKTLQRLTVRASTLSPLPEPKPVLYGRGWVDLPVLTYLSLDVGYCRLVIDRGMLTHCPNLATLALKDNTMVYYCRDLVPCLPADLPMIKKIQLKGWSAVTFDAGTLHTTPNLTNLSITMHCVYLGVQYIPPLEELDQSFGIVGDATTTTTGSTSIADATTELTAPAIPRAVWTWNWHLPKLKILTLTVEFALRFQFRMLQGCPSLHTLFLDSNSIYKTHVRSITPSDLFAPTNVNDNNDNGKGTSSTGTRIVAPSLRTLTMFGHWVVSDAILADFLTGMFPELQDLTMARWSGCTLEGFVDVIKTATAITEANPSQQPKRVNKFRTLRLDFPAASSEELLRLGLWKCGGGGYGKANVAARKGEPVFYLDRRNLIKYCLI</sequence>
<dbReference type="InterPro" id="IPR032675">
    <property type="entry name" value="LRR_dom_sf"/>
</dbReference>
<dbReference type="EMBL" id="JAAAUQ010000826">
    <property type="protein sequence ID" value="KAF9147345.1"/>
    <property type="molecule type" value="Genomic_DNA"/>
</dbReference>
<organism evidence="1 2">
    <name type="scientific">Linnemannia schmuckeri</name>
    <dbReference type="NCBI Taxonomy" id="64567"/>
    <lineage>
        <taxon>Eukaryota</taxon>
        <taxon>Fungi</taxon>
        <taxon>Fungi incertae sedis</taxon>
        <taxon>Mucoromycota</taxon>
        <taxon>Mortierellomycotina</taxon>
        <taxon>Mortierellomycetes</taxon>
        <taxon>Mortierellales</taxon>
        <taxon>Mortierellaceae</taxon>
        <taxon>Linnemannia</taxon>
    </lineage>
</organism>
<dbReference type="OrthoDB" id="2411417at2759"/>